<name>A0A4P9WCZ1_9FUNG</name>
<organism evidence="5 6">
    <name type="scientific">Blyttiomyces helicus</name>
    <dbReference type="NCBI Taxonomy" id="388810"/>
    <lineage>
        <taxon>Eukaryota</taxon>
        <taxon>Fungi</taxon>
        <taxon>Fungi incertae sedis</taxon>
        <taxon>Chytridiomycota</taxon>
        <taxon>Chytridiomycota incertae sedis</taxon>
        <taxon>Chytridiomycetes</taxon>
        <taxon>Chytridiomycetes incertae sedis</taxon>
        <taxon>Blyttiomyces</taxon>
    </lineage>
</organism>
<accession>A0A4P9WCZ1</accession>
<proteinExistence type="inferred from homology"/>
<dbReference type="CDD" id="cd21937">
    <property type="entry name" value="ZIP_MycBP-like"/>
    <property type="match status" value="1"/>
</dbReference>
<keyword evidence="4" id="KW-0175">Coiled coil</keyword>
<dbReference type="Proteomes" id="UP000269721">
    <property type="component" value="Unassembled WGS sequence"/>
</dbReference>
<evidence type="ECO:0000256" key="3">
    <source>
        <dbReference type="ARBA" id="ARBA00023242"/>
    </source>
</evidence>
<keyword evidence="3" id="KW-0539">Nucleus</keyword>
<comment type="subcellular location">
    <subcellularLocation>
        <location evidence="1">Nucleus</location>
    </subcellularLocation>
</comment>
<evidence type="ECO:0000313" key="6">
    <source>
        <dbReference type="Proteomes" id="UP000269721"/>
    </source>
</evidence>
<sequence length="104" mass="11563">LVGLYEEPEKPENPIDFIKQFLGGPSDVDVEALRHENDELKRKVEELQAKIDELTAQACTLLAPLIVRLRAQTERRGPERLSSPGGCFKLMSLVVEKGPGTYSS</sequence>
<dbReference type="OrthoDB" id="524165at2759"/>
<dbReference type="PANTHER" id="PTHR13168">
    <property type="entry name" value="ASSOCIATE OF C-MYC AMY-1"/>
    <property type="match status" value="1"/>
</dbReference>
<evidence type="ECO:0000313" key="5">
    <source>
        <dbReference type="EMBL" id="RKO90384.1"/>
    </source>
</evidence>
<evidence type="ECO:0000256" key="4">
    <source>
        <dbReference type="SAM" id="Coils"/>
    </source>
</evidence>
<dbReference type="Gene3D" id="6.10.250.1060">
    <property type="match status" value="1"/>
</dbReference>
<keyword evidence="6" id="KW-1185">Reference proteome</keyword>
<dbReference type="InterPro" id="IPR026060">
    <property type="entry name" value="AMY1"/>
</dbReference>
<gene>
    <name evidence="5" type="ORF">BDK51DRAFT_31134</name>
</gene>
<feature type="coiled-coil region" evidence="4">
    <location>
        <begin position="30"/>
        <end position="57"/>
    </location>
</feature>
<comment type="similarity">
    <text evidence="2">Belongs to the AMY1 family.</text>
</comment>
<dbReference type="PANTHER" id="PTHR13168:SF0">
    <property type="entry name" value="C-MYC-BINDING PROTEIN"/>
    <property type="match status" value="1"/>
</dbReference>
<dbReference type="EMBL" id="KZ995584">
    <property type="protein sequence ID" value="RKO90384.1"/>
    <property type="molecule type" value="Genomic_DNA"/>
</dbReference>
<dbReference type="AlphaFoldDB" id="A0A4P9WCZ1"/>
<evidence type="ECO:0000256" key="2">
    <source>
        <dbReference type="ARBA" id="ARBA00009389"/>
    </source>
</evidence>
<dbReference type="GO" id="GO:0003713">
    <property type="term" value="F:transcription coactivator activity"/>
    <property type="evidence" value="ECO:0007669"/>
    <property type="project" value="InterPro"/>
</dbReference>
<protein>
    <submittedName>
        <fullName evidence="5">Uncharacterized protein</fullName>
    </submittedName>
</protein>
<dbReference type="GO" id="GO:0005634">
    <property type="term" value="C:nucleus"/>
    <property type="evidence" value="ECO:0007669"/>
    <property type="project" value="UniProtKB-SubCell"/>
</dbReference>
<reference evidence="6" key="1">
    <citation type="journal article" date="2018" name="Nat. Microbiol.">
        <title>Leveraging single-cell genomics to expand the fungal tree of life.</title>
        <authorList>
            <person name="Ahrendt S.R."/>
            <person name="Quandt C.A."/>
            <person name="Ciobanu D."/>
            <person name="Clum A."/>
            <person name="Salamov A."/>
            <person name="Andreopoulos B."/>
            <person name="Cheng J.F."/>
            <person name="Woyke T."/>
            <person name="Pelin A."/>
            <person name="Henrissat B."/>
            <person name="Reynolds N.K."/>
            <person name="Benny G.L."/>
            <person name="Smith M.E."/>
            <person name="James T.Y."/>
            <person name="Grigoriev I.V."/>
        </authorList>
    </citation>
    <scope>NUCLEOTIDE SEQUENCE [LARGE SCALE GENOMIC DNA]</scope>
</reference>
<feature type="non-terminal residue" evidence="5">
    <location>
        <position position="1"/>
    </location>
</feature>
<evidence type="ECO:0000256" key="1">
    <source>
        <dbReference type="ARBA" id="ARBA00004123"/>
    </source>
</evidence>